<name>A0A327NNM8_9BACT</name>
<dbReference type="Gene3D" id="3.40.50.720">
    <property type="entry name" value="NAD(P)-binding Rossmann-like Domain"/>
    <property type="match status" value="1"/>
</dbReference>
<protein>
    <submittedName>
        <fullName evidence="1">Uncharacterized protein</fullName>
    </submittedName>
</protein>
<dbReference type="InterPro" id="IPR036291">
    <property type="entry name" value="NAD(P)-bd_dom_sf"/>
</dbReference>
<organism evidence="1 2">
    <name type="scientific">Spirosoma telluris</name>
    <dbReference type="NCBI Taxonomy" id="2183553"/>
    <lineage>
        <taxon>Bacteria</taxon>
        <taxon>Pseudomonadati</taxon>
        <taxon>Bacteroidota</taxon>
        <taxon>Cytophagia</taxon>
        <taxon>Cytophagales</taxon>
        <taxon>Cytophagaceae</taxon>
        <taxon>Spirosoma</taxon>
    </lineage>
</organism>
<reference evidence="1 2" key="1">
    <citation type="submission" date="2018-06" db="EMBL/GenBank/DDBJ databases">
        <title>Spirosoma sp. HMF3257 Genome sequencing and assembly.</title>
        <authorList>
            <person name="Kang H."/>
            <person name="Cha I."/>
            <person name="Kim H."/>
            <person name="Kang J."/>
            <person name="Joh K."/>
        </authorList>
    </citation>
    <scope>NUCLEOTIDE SEQUENCE [LARGE SCALE GENOMIC DNA]</scope>
    <source>
        <strain evidence="1 2">HMF3257</strain>
    </source>
</reference>
<dbReference type="AlphaFoldDB" id="A0A327NNM8"/>
<proteinExistence type="predicted"/>
<evidence type="ECO:0000313" key="1">
    <source>
        <dbReference type="EMBL" id="RAI77041.1"/>
    </source>
</evidence>
<keyword evidence="2" id="KW-1185">Reference proteome</keyword>
<evidence type="ECO:0000313" key="2">
    <source>
        <dbReference type="Proteomes" id="UP000249016"/>
    </source>
</evidence>
<sequence length="76" mass="8271">MNELANMIKNLFDLSDKIETPRTNAPSPPIPEKISQRMTIAIGSEGQLEDIAGMAVLLCFNAGRYSTGQTIFVDGE</sequence>
<accession>A0A327NNM8</accession>
<dbReference type="RefSeq" id="WP_111347132.1">
    <property type="nucleotide sequence ID" value="NZ_QLII01000001.1"/>
</dbReference>
<dbReference type="SUPFAM" id="SSF51735">
    <property type="entry name" value="NAD(P)-binding Rossmann-fold domains"/>
    <property type="match status" value="1"/>
</dbReference>
<dbReference type="Proteomes" id="UP000249016">
    <property type="component" value="Unassembled WGS sequence"/>
</dbReference>
<dbReference type="OrthoDB" id="9788235at2"/>
<comment type="caution">
    <text evidence="1">The sequence shown here is derived from an EMBL/GenBank/DDBJ whole genome shotgun (WGS) entry which is preliminary data.</text>
</comment>
<dbReference type="EMBL" id="QLII01000001">
    <property type="protein sequence ID" value="RAI77041.1"/>
    <property type="molecule type" value="Genomic_DNA"/>
</dbReference>
<gene>
    <name evidence="1" type="ORF">HMF3257_27820</name>
</gene>